<keyword evidence="4" id="KW-0456">Lyase</keyword>
<evidence type="ECO:0000256" key="4">
    <source>
        <dbReference type="ARBA" id="ARBA00023239"/>
    </source>
</evidence>
<accession>A0A2T6ZCF4</accession>
<sequence>MSEETHAPITGGCLCGAIHYKISFPAGPESEWPPVPHICHCTQCRKNTGSLMVHFFTIEPKTVTWSSPAPTFREYSASPGCFRGFCDKCGTLLTWRREGSLNEIEITTGSLDESVLEEFGDILAKPVGGQYWCRNFIKGLTDVVPEGDRYAEGPGSAKC</sequence>
<proteinExistence type="inferred from homology"/>
<dbReference type="STRING" id="42251.A0A2T6ZCF4"/>
<comment type="caution">
    <text evidence="6">The sequence shown here is derived from an EMBL/GenBank/DDBJ whole genome shotgun (WGS) entry which is preliminary data.</text>
</comment>
<dbReference type="InterPro" id="IPR011057">
    <property type="entry name" value="Mss4-like_sf"/>
</dbReference>
<gene>
    <name evidence="6" type="ORF">B9Z19DRAFT_1035461</name>
</gene>
<dbReference type="OrthoDB" id="6329284at2759"/>
<evidence type="ECO:0000256" key="1">
    <source>
        <dbReference type="ARBA" id="ARBA00005495"/>
    </source>
</evidence>
<evidence type="ECO:0000313" key="7">
    <source>
        <dbReference type="Proteomes" id="UP000244722"/>
    </source>
</evidence>
<reference evidence="6 7" key="1">
    <citation type="submission" date="2017-04" db="EMBL/GenBank/DDBJ databases">
        <title>Draft genome sequence of Tuber borchii Vittad., a whitish edible truffle.</title>
        <authorList>
            <consortium name="DOE Joint Genome Institute"/>
            <person name="Murat C."/>
            <person name="Kuo A."/>
            <person name="Barry K.W."/>
            <person name="Clum A."/>
            <person name="Dockter R.B."/>
            <person name="Fauchery L."/>
            <person name="Iotti M."/>
            <person name="Kohler A."/>
            <person name="Labutti K."/>
            <person name="Lindquist E.A."/>
            <person name="Lipzen A."/>
            <person name="Ohm R.A."/>
            <person name="Wang M."/>
            <person name="Grigoriev I.V."/>
            <person name="Zambonelli A."/>
            <person name="Martin F.M."/>
        </authorList>
    </citation>
    <scope>NUCLEOTIDE SEQUENCE [LARGE SCALE GENOMIC DNA]</scope>
    <source>
        <strain evidence="6 7">Tbo3840</strain>
    </source>
</reference>
<evidence type="ECO:0000313" key="6">
    <source>
        <dbReference type="EMBL" id="PUU73175.1"/>
    </source>
</evidence>
<organism evidence="6 7">
    <name type="scientific">Tuber borchii</name>
    <name type="common">White truffle</name>
    <dbReference type="NCBI Taxonomy" id="42251"/>
    <lineage>
        <taxon>Eukaryota</taxon>
        <taxon>Fungi</taxon>
        <taxon>Dikarya</taxon>
        <taxon>Ascomycota</taxon>
        <taxon>Pezizomycotina</taxon>
        <taxon>Pezizomycetes</taxon>
        <taxon>Pezizales</taxon>
        <taxon>Tuberaceae</taxon>
        <taxon>Tuber</taxon>
    </lineage>
</organism>
<dbReference type="SUPFAM" id="SSF51316">
    <property type="entry name" value="Mss4-like"/>
    <property type="match status" value="1"/>
</dbReference>
<evidence type="ECO:0000256" key="3">
    <source>
        <dbReference type="ARBA" id="ARBA00022833"/>
    </source>
</evidence>
<dbReference type="AlphaFoldDB" id="A0A2T6ZCF4"/>
<protein>
    <submittedName>
        <fullName evidence="6">Mss4-like protein</fullName>
    </submittedName>
</protein>
<keyword evidence="2" id="KW-0479">Metal-binding</keyword>
<dbReference type="EMBL" id="NESQ01000407">
    <property type="protein sequence ID" value="PUU73175.1"/>
    <property type="molecule type" value="Genomic_DNA"/>
</dbReference>
<name>A0A2T6ZCF4_TUBBO</name>
<dbReference type="Proteomes" id="UP000244722">
    <property type="component" value="Unassembled WGS sequence"/>
</dbReference>
<keyword evidence="3" id="KW-0862">Zinc</keyword>
<dbReference type="GO" id="GO:0016846">
    <property type="term" value="F:carbon-sulfur lyase activity"/>
    <property type="evidence" value="ECO:0007669"/>
    <property type="project" value="InterPro"/>
</dbReference>
<dbReference type="Gene3D" id="3.90.1590.10">
    <property type="entry name" value="glutathione-dependent formaldehyde- activating enzyme (gfa)"/>
    <property type="match status" value="1"/>
</dbReference>
<comment type="similarity">
    <text evidence="1">Belongs to the Gfa family.</text>
</comment>
<dbReference type="PANTHER" id="PTHR33337:SF40">
    <property type="entry name" value="CENP-V_GFA DOMAIN-CONTAINING PROTEIN-RELATED"/>
    <property type="match status" value="1"/>
</dbReference>
<dbReference type="PROSITE" id="PS51891">
    <property type="entry name" value="CENP_V_GFA"/>
    <property type="match status" value="1"/>
</dbReference>
<evidence type="ECO:0000256" key="2">
    <source>
        <dbReference type="ARBA" id="ARBA00022723"/>
    </source>
</evidence>
<dbReference type="Pfam" id="PF04828">
    <property type="entry name" value="GFA"/>
    <property type="match status" value="1"/>
</dbReference>
<dbReference type="GO" id="GO:0046872">
    <property type="term" value="F:metal ion binding"/>
    <property type="evidence" value="ECO:0007669"/>
    <property type="project" value="UniProtKB-KW"/>
</dbReference>
<dbReference type="InterPro" id="IPR006913">
    <property type="entry name" value="CENP-V/GFA"/>
</dbReference>
<dbReference type="PANTHER" id="PTHR33337">
    <property type="entry name" value="GFA DOMAIN-CONTAINING PROTEIN"/>
    <property type="match status" value="1"/>
</dbReference>
<keyword evidence="7" id="KW-1185">Reference proteome</keyword>
<feature type="domain" description="CENP-V/GFA" evidence="5">
    <location>
        <begin position="9"/>
        <end position="133"/>
    </location>
</feature>
<evidence type="ECO:0000259" key="5">
    <source>
        <dbReference type="PROSITE" id="PS51891"/>
    </source>
</evidence>